<dbReference type="InterPro" id="IPR040883">
    <property type="entry name" value="FAS_meander"/>
</dbReference>
<comment type="caution">
    <text evidence="4">The sequence shown here is derived from an EMBL/GenBank/DDBJ whole genome shotgun (WGS) entry which is preliminary data.</text>
</comment>
<dbReference type="InterPro" id="IPR039569">
    <property type="entry name" value="FAS1-like_DH_region"/>
</dbReference>
<evidence type="ECO:0000313" key="4">
    <source>
        <dbReference type="EMBL" id="KAK7446754.1"/>
    </source>
</evidence>
<organism evidence="4 5">
    <name type="scientific">Marasmiellus scandens</name>
    <dbReference type="NCBI Taxonomy" id="2682957"/>
    <lineage>
        <taxon>Eukaryota</taxon>
        <taxon>Fungi</taxon>
        <taxon>Dikarya</taxon>
        <taxon>Basidiomycota</taxon>
        <taxon>Agaricomycotina</taxon>
        <taxon>Agaricomycetes</taxon>
        <taxon>Agaricomycetidae</taxon>
        <taxon>Agaricales</taxon>
        <taxon>Marasmiineae</taxon>
        <taxon>Omphalotaceae</taxon>
        <taxon>Marasmiellus</taxon>
    </lineage>
</organism>
<evidence type="ECO:0000256" key="1">
    <source>
        <dbReference type="ARBA" id="ARBA00022679"/>
    </source>
</evidence>
<dbReference type="PANTHER" id="PTHR10982">
    <property type="entry name" value="MALONYL COA-ACYL CARRIER PROTEIN TRANSACYLASE"/>
    <property type="match status" value="1"/>
</dbReference>
<keyword evidence="4" id="KW-0012">Acyltransferase</keyword>
<protein>
    <submittedName>
        <fullName evidence="4">Fatty acid synthase alpha subunit Lsd1</fullName>
        <ecNumber evidence="4">2.3.1.86</ecNumber>
    </submittedName>
</protein>
<evidence type="ECO:0000259" key="3">
    <source>
        <dbReference type="Pfam" id="PF17951"/>
    </source>
</evidence>
<dbReference type="Gene3D" id="3.30.1120.100">
    <property type="match status" value="1"/>
</dbReference>
<name>A0ABR1J5C6_9AGAR</name>
<sequence>MVSPMGLLERKYSGDISKIPVVNYLAARPTEASVPSSVSRTVSDKKIIYQLGKQLPEASAWLSTLAGSELNCLHALISSTTIVQGTSYVNNPLRRLLIPRPNQKVVIALNGSVPSSVTLYGAARSYGVHKPELKAVEILFNDKTNVIDLTMFEDRHDASVPLHLQFLYKPFMGSAPIHEVVEGRNNRIKDFYWKLWYGDNESLSDLDVKEVLTGPELTLDAAAIEQFCAVVGNHGESFKTVRQDKISAPMDFAIVAGWQAIIKAIFPFAIDGDLLKLVHLSNSFRMMKGAKPLQVGDVCRSEGQIVSVVNGSAGKIVKVKGHVIRDNVKVVEVVSSFLYRGNFTDYENTFEITEEPDYIVDFPTDAAVGVLLSKEWFDWDDKSKPLTAGTSLIFRIQSQVSFKDRTSFRDVAVTGDIFVRDQLKNLVKVGSVDFQQVDSHGNPVLAYLQRHGKPEGLTVPLPNDGYSLTKADSAPQLSMLLSPTNPTLVSTVTLILSTSTPTSPAMPLCLLPSPTVCGPVLLLVATSKTSWRKAILTALSPTMSRLWEWSSLVTSSTSRSATLVCTVETLLSKSRRSTLTERRFSRALLKLLSPTLYMSSRVKAPRSRVWVWTFTTTLLPHVLFGTVPTLTFTLCTVSPFLRSSRTTPRRRPSTLVVSRVKRSASVTWT</sequence>
<feature type="domain" description="Fatty acid synthase meander beta sheet" evidence="3">
    <location>
        <begin position="53"/>
        <end position="199"/>
    </location>
</feature>
<dbReference type="GO" id="GO:0004321">
    <property type="term" value="F:fatty-acyl-CoA synthase activity"/>
    <property type="evidence" value="ECO:0007669"/>
    <property type="project" value="UniProtKB-EC"/>
</dbReference>
<dbReference type="EC" id="2.3.1.86" evidence="4"/>
<proteinExistence type="predicted"/>
<keyword evidence="1 4" id="KW-0808">Transferase</keyword>
<reference evidence="4 5" key="1">
    <citation type="submission" date="2024-01" db="EMBL/GenBank/DDBJ databases">
        <title>A draft genome for the cacao thread blight pathogen Marasmiellus scandens.</title>
        <authorList>
            <person name="Baruah I.K."/>
            <person name="Leung J."/>
            <person name="Bukari Y."/>
            <person name="Amoako-Attah I."/>
            <person name="Meinhardt L.W."/>
            <person name="Bailey B.A."/>
            <person name="Cohen S.P."/>
        </authorList>
    </citation>
    <scope>NUCLEOTIDE SEQUENCE [LARGE SCALE GENOMIC DNA]</scope>
    <source>
        <strain evidence="4 5">GH-19</strain>
    </source>
</reference>
<dbReference type="Proteomes" id="UP001498398">
    <property type="component" value="Unassembled WGS sequence"/>
</dbReference>
<dbReference type="Pfam" id="PF17951">
    <property type="entry name" value="FAS_meander"/>
    <property type="match status" value="1"/>
</dbReference>
<gene>
    <name evidence="4" type="primary">fas2_10</name>
    <name evidence="4" type="ORF">VKT23_014450</name>
</gene>
<keyword evidence="5" id="KW-1185">Reference proteome</keyword>
<dbReference type="InterPro" id="IPR050830">
    <property type="entry name" value="Fungal_FAS"/>
</dbReference>
<accession>A0ABR1J5C6</accession>
<dbReference type="Gene3D" id="3.10.129.10">
    <property type="entry name" value="Hotdog Thioesterase"/>
    <property type="match status" value="1"/>
</dbReference>
<dbReference type="Pfam" id="PF22235">
    <property type="entry name" value="FAS1_thioest_ins"/>
    <property type="match status" value="1"/>
</dbReference>
<feature type="domain" description="FAS1-like dehydratase" evidence="2">
    <location>
        <begin position="240"/>
        <end position="332"/>
    </location>
</feature>
<dbReference type="SUPFAM" id="SSF54637">
    <property type="entry name" value="Thioesterase/thiol ester dehydrase-isomerase"/>
    <property type="match status" value="1"/>
</dbReference>
<evidence type="ECO:0000313" key="5">
    <source>
        <dbReference type="Proteomes" id="UP001498398"/>
    </source>
</evidence>
<evidence type="ECO:0000259" key="2">
    <source>
        <dbReference type="Pfam" id="PF13452"/>
    </source>
</evidence>
<dbReference type="PANTHER" id="PTHR10982:SF21">
    <property type="entry name" value="FATTY ACID SYNTHASE SUBUNIT BETA"/>
    <property type="match status" value="1"/>
</dbReference>
<dbReference type="Pfam" id="PF13452">
    <property type="entry name" value="FAS1_DH_region"/>
    <property type="match status" value="1"/>
</dbReference>
<dbReference type="InterPro" id="IPR029069">
    <property type="entry name" value="HotDog_dom_sf"/>
</dbReference>
<dbReference type="EMBL" id="JBANRG010000043">
    <property type="protein sequence ID" value="KAK7446754.1"/>
    <property type="molecule type" value="Genomic_DNA"/>
</dbReference>